<evidence type="ECO:0000313" key="1">
    <source>
        <dbReference type="EMBL" id="CAH1787087.1"/>
    </source>
</evidence>
<dbReference type="OrthoDB" id="6051974at2759"/>
<accession>A0A8J1XW26</accession>
<reference evidence="1" key="1">
    <citation type="submission" date="2022-03" db="EMBL/GenBank/DDBJ databases">
        <authorList>
            <person name="Martin C."/>
        </authorList>
    </citation>
    <scope>NUCLEOTIDE SEQUENCE</scope>
</reference>
<dbReference type="EMBL" id="CAIIXF020000006">
    <property type="protein sequence ID" value="CAH1787087.1"/>
    <property type="molecule type" value="Genomic_DNA"/>
</dbReference>
<dbReference type="PANTHER" id="PTHR33153:SF3">
    <property type="entry name" value="TRAFFICKING PROTEIN PARTICLE COMPLEX SUBUNIT 11 DOMAIN-CONTAINING PROTEIN"/>
    <property type="match status" value="1"/>
</dbReference>
<organism evidence="1 2">
    <name type="scientific">Owenia fusiformis</name>
    <name type="common">Polychaete worm</name>
    <dbReference type="NCBI Taxonomy" id="6347"/>
    <lineage>
        <taxon>Eukaryota</taxon>
        <taxon>Metazoa</taxon>
        <taxon>Spiralia</taxon>
        <taxon>Lophotrochozoa</taxon>
        <taxon>Annelida</taxon>
        <taxon>Polychaeta</taxon>
        <taxon>Sedentaria</taxon>
        <taxon>Canalipalpata</taxon>
        <taxon>Sabellida</taxon>
        <taxon>Oweniida</taxon>
        <taxon>Oweniidae</taxon>
        <taxon>Owenia</taxon>
    </lineage>
</organism>
<comment type="caution">
    <text evidence="1">The sequence shown here is derived from an EMBL/GenBank/DDBJ whole genome shotgun (WGS) entry which is preliminary data.</text>
</comment>
<dbReference type="AlphaFoldDB" id="A0A8J1XW26"/>
<proteinExistence type="predicted"/>
<keyword evidence="2" id="KW-1185">Reference proteome</keyword>
<gene>
    <name evidence="1" type="ORF">OFUS_LOCUS12860</name>
</gene>
<protein>
    <submittedName>
        <fullName evidence="1">Uncharacterized protein</fullName>
    </submittedName>
</protein>
<dbReference type="Proteomes" id="UP000749559">
    <property type="component" value="Unassembled WGS sequence"/>
</dbReference>
<sequence length="212" mass="25507">MKKCCISKCHLNVNMDMARRCREILWTKDFESRHEWLIQKLRDAKQNNGKYFLMIENGLGICSKAFCQLFYISKGFYYKSVKDYENGVLSTGYQRRRSKTSLYDDAKFWLEEYATYHADRMPDSEDVMLPYKTRKEGLYLRYKSERVEKFRNFFSKTSFMRMWADMFPHLKIKKVSVRFMLQINKKKFIPLELCATLIPLLKSPPCNYIANF</sequence>
<name>A0A8J1XW26_OWEFU</name>
<evidence type="ECO:0000313" key="2">
    <source>
        <dbReference type="Proteomes" id="UP000749559"/>
    </source>
</evidence>
<dbReference type="PANTHER" id="PTHR33153">
    <property type="entry name" value="MYND-TYPE DOMAIN-CONTAINING PROTEIN"/>
    <property type="match status" value="1"/>
</dbReference>